<organism evidence="10 11">
    <name type="scientific">Pseudoduganella chitinolytica</name>
    <dbReference type="NCBI Taxonomy" id="34070"/>
    <lineage>
        <taxon>Bacteria</taxon>
        <taxon>Pseudomonadati</taxon>
        <taxon>Pseudomonadota</taxon>
        <taxon>Betaproteobacteria</taxon>
        <taxon>Burkholderiales</taxon>
        <taxon>Oxalobacteraceae</taxon>
        <taxon>Telluria group</taxon>
        <taxon>Pseudoduganella</taxon>
    </lineage>
</organism>
<evidence type="ECO:0000313" key="11">
    <source>
        <dbReference type="Proteomes" id="UP001216510"/>
    </source>
</evidence>
<feature type="domain" description="Peptidase M4" evidence="8">
    <location>
        <begin position="77"/>
        <end position="185"/>
    </location>
</feature>
<dbReference type="Pfam" id="PF01447">
    <property type="entry name" value="Peptidase_M4"/>
    <property type="match status" value="1"/>
</dbReference>
<gene>
    <name evidence="10" type="ORF">PX653_06295</name>
</gene>
<dbReference type="InterPro" id="IPR052759">
    <property type="entry name" value="Metalloprotease_M4"/>
</dbReference>
<dbReference type="InterPro" id="IPR027268">
    <property type="entry name" value="Peptidase_M4/M1_CTD_sf"/>
</dbReference>
<dbReference type="Gene3D" id="1.10.390.10">
    <property type="entry name" value="Neutral Protease Domain 2"/>
    <property type="match status" value="1"/>
</dbReference>
<keyword evidence="7" id="KW-0964">Secreted</keyword>
<evidence type="ECO:0000256" key="2">
    <source>
        <dbReference type="ARBA" id="ARBA00022670"/>
    </source>
</evidence>
<evidence type="ECO:0000256" key="4">
    <source>
        <dbReference type="ARBA" id="ARBA00022801"/>
    </source>
</evidence>
<keyword evidence="2 7" id="KW-0645">Protease</keyword>
<name>A0ABY8BER5_9BURK</name>
<dbReference type="InterPro" id="IPR023612">
    <property type="entry name" value="Peptidase_M4"/>
</dbReference>
<evidence type="ECO:0000256" key="1">
    <source>
        <dbReference type="ARBA" id="ARBA00009388"/>
    </source>
</evidence>
<keyword evidence="11" id="KW-1185">Reference proteome</keyword>
<dbReference type="Proteomes" id="UP001216510">
    <property type="component" value="Chromosome"/>
</dbReference>
<evidence type="ECO:0000256" key="6">
    <source>
        <dbReference type="ARBA" id="ARBA00023049"/>
    </source>
</evidence>
<comment type="cofactor">
    <cofactor evidence="7">
        <name>Zn(2+)</name>
        <dbReference type="ChEBI" id="CHEBI:29105"/>
    </cofactor>
</comment>
<dbReference type="Pfam" id="PF02868">
    <property type="entry name" value="Peptidase_M4_C"/>
    <property type="match status" value="1"/>
</dbReference>
<dbReference type="PANTHER" id="PTHR43579">
    <property type="match status" value="1"/>
</dbReference>
<comment type="subcellular location">
    <subcellularLocation>
        <location evidence="7">Secreted</location>
    </subcellularLocation>
</comment>
<comment type="function">
    <text evidence="7">Extracellular zinc metalloprotease.</text>
</comment>
<sequence>MCNKPTPHRHSMFCILPPYLLKAIAKNGTPAQRAFAIDTLSVDFSFRTFRATSAATQALSPRARVVMAGTAPALKRTVYDAKNQQALPGEVVRAEGAAATGDAAVDEAYDGLGATYDLFFKEFGRNSIDDAGMPLHATVHYDKDYDNAFWNGSQMVFGDGDGTLFNRFTASLDVIGHELAHGVTEVEAALAYQGQSGALNESMSDVFGSLVRQYKLGQTADQADWLIGADLFVEPGPTRQALRSMKAPGTAYDDPVLGKDPQPAHMKDFVHTVEDNGGVHINSGIPNRAFYLVAVALGGNAWGEAGKIWYEALQDNRLKPNATFKQFAKLTQASADKLHGAGSAQSKAVAKAWQDVGVL</sequence>
<evidence type="ECO:0000256" key="3">
    <source>
        <dbReference type="ARBA" id="ARBA00022723"/>
    </source>
</evidence>
<dbReference type="RefSeq" id="WP_277417059.1">
    <property type="nucleotide sequence ID" value="NZ_CP119083.1"/>
</dbReference>
<keyword evidence="6 7" id="KW-0482">Metalloprotease</keyword>
<evidence type="ECO:0000259" key="8">
    <source>
        <dbReference type="Pfam" id="PF01447"/>
    </source>
</evidence>
<evidence type="ECO:0000256" key="7">
    <source>
        <dbReference type="RuleBase" id="RU366073"/>
    </source>
</evidence>
<dbReference type="PRINTS" id="PR00730">
    <property type="entry name" value="THERMOLYSIN"/>
</dbReference>
<comment type="similarity">
    <text evidence="1 7">Belongs to the peptidase M4 family.</text>
</comment>
<evidence type="ECO:0000256" key="5">
    <source>
        <dbReference type="ARBA" id="ARBA00022833"/>
    </source>
</evidence>
<keyword evidence="3" id="KW-0479">Metal-binding</keyword>
<dbReference type="CDD" id="cd09597">
    <property type="entry name" value="M4_TLP"/>
    <property type="match status" value="1"/>
</dbReference>
<proteinExistence type="inferred from homology"/>
<dbReference type="PANTHER" id="PTHR43579:SF1">
    <property type="entry name" value="NEUTRAL METALLOPROTEINASE"/>
    <property type="match status" value="1"/>
</dbReference>
<accession>A0ABY8BER5</accession>
<dbReference type="InterPro" id="IPR001570">
    <property type="entry name" value="Peptidase_M4_C_domain"/>
</dbReference>
<dbReference type="Gene3D" id="3.10.170.10">
    <property type="match status" value="1"/>
</dbReference>
<dbReference type="EC" id="3.4.24.-" evidence="7"/>
<evidence type="ECO:0000259" key="9">
    <source>
        <dbReference type="Pfam" id="PF02868"/>
    </source>
</evidence>
<reference evidence="10 11" key="1">
    <citation type="submission" date="2023-02" db="EMBL/GenBank/DDBJ databases">
        <title>Gemone sequence of Telluria chitinolytica ACM 3522T.</title>
        <authorList>
            <person name="Frediansyah A."/>
            <person name="Miess H."/>
            <person name="Gross H."/>
        </authorList>
    </citation>
    <scope>NUCLEOTIDE SEQUENCE [LARGE SCALE GENOMIC DNA]</scope>
    <source>
        <strain evidence="10 11">ACM 3522</strain>
    </source>
</reference>
<dbReference type="SUPFAM" id="SSF55486">
    <property type="entry name" value="Metalloproteases ('zincins'), catalytic domain"/>
    <property type="match status" value="1"/>
</dbReference>
<keyword evidence="5 7" id="KW-0862">Zinc</keyword>
<dbReference type="InterPro" id="IPR013856">
    <property type="entry name" value="Peptidase_M4_domain"/>
</dbReference>
<protein>
    <recommendedName>
        <fullName evidence="7">Neutral metalloproteinase</fullName>
        <ecNumber evidence="7">3.4.24.-</ecNumber>
    </recommendedName>
</protein>
<dbReference type="EMBL" id="CP119083">
    <property type="protein sequence ID" value="WEF34381.1"/>
    <property type="molecule type" value="Genomic_DNA"/>
</dbReference>
<feature type="domain" description="Peptidase M4 C-terminal" evidence="9">
    <location>
        <begin position="188"/>
        <end position="358"/>
    </location>
</feature>
<evidence type="ECO:0000313" key="10">
    <source>
        <dbReference type="EMBL" id="WEF34381.1"/>
    </source>
</evidence>
<keyword evidence="4 7" id="KW-0378">Hydrolase</keyword>